<feature type="transmembrane region" description="Helical" evidence="11">
    <location>
        <begin position="21"/>
        <end position="47"/>
    </location>
</feature>
<dbReference type="InterPro" id="IPR003439">
    <property type="entry name" value="ABC_transporter-like_ATP-bd"/>
</dbReference>
<dbReference type="PANTHER" id="PTHR24221:SF654">
    <property type="entry name" value="ATP-BINDING CASSETTE SUB-FAMILY B MEMBER 6"/>
    <property type="match status" value="1"/>
</dbReference>
<evidence type="ECO:0000256" key="11">
    <source>
        <dbReference type="SAM" id="Phobius"/>
    </source>
</evidence>
<dbReference type="SMART" id="SM00382">
    <property type="entry name" value="AAA"/>
    <property type="match status" value="1"/>
</dbReference>
<keyword evidence="15" id="KW-1185">Reference proteome</keyword>
<evidence type="ECO:0000256" key="8">
    <source>
        <dbReference type="ARBA" id="ARBA00022989"/>
    </source>
</evidence>
<dbReference type="AlphaFoldDB" id="A0A401YN75"/>
<reference evidence="14 15" key="1">
    <citation type="submission" date="2018-12" db="EMBL/GenBank/DDBJ databases">
        <title>Draft genome sequence of Embleya hyalina NBRC 13850T.</title>
        <authorList>
            <person name="Komaki H."/>
            <person name="Hosoyama A."/>
            <person name="Kimura A."/>
            <person name="Ichikawa N."/>
            <person name="Tamura T."/>
        </authorList>
    </citation>
    <scope>NUCLEOTIDE SEQUENCE [LARGE SCALE GENOMIC DNA]</scope>
    <source>
        <strain evidence="14 15">NBRC 13850</strain>
    </source>
</reference>
<keyword evidence="7" id="KW-0067">ATP-binding</keyword>
<keyword evidence="5 11" id="KW-0812">Transmembrane</keyword>
<protein>
    <submittedName>
        <fullName evidence="14">Multidrug ABC transporter permease</fullName>
    </submittedName>
</protein>
<dbReference type="PROSITE" id="PS50893">
    <property type="entry name" value="ABC_TRANSPORTER_2"/>
    <property type="match status" value="1"/>
</dbReference>
<evidence type="ECO:0000256" key="1">
    <source>
        <dbReference type="ARBA" id="ARBA00004429"/>
    </source>
</evidence>
<dbReference type="InterPro" id="IPR011527">
    <property type="entry name" value="ABC1_TM_dom"/>
</dbReference>
<organism evidence="14 15">
    <name type="scientific">Embleya hyalina</name>
    <dbReference type="NCBI Taxonomy" id="516124"/>
    <lineage>
        <taxon>Bacteria</taxon>
        <taxon>Bacillati</taxon>
        <taxon>Actinomycetota</taxon>
        <taxon>Actinomycetes</taxon>
        <taxon>Kitasatosporales</taxon>
        <taxon>Streptomycetaceae</taxon>
        <taxon>Embleya</taxon>
    </lineage>
</organism>
<accession>A0A401YN75</accession>
<keyword evidence="8 11" id="KW-1133">Transmembrane helix</keyword>
<comment type="caution">
    <text evidence="14">The sequence shown here is derived from an EMBL/GenBank/DDBJ whole genome shotgun (WGS) entry which is preliminary data.</text>
</comment>
<dbReference type="InterPro" id="IPR036640">
    <property type="entry name" value="ABC1_TM_sf"/>
</dbReference>
<keyword evidence="2" id="KW-0813">Transport</keyword>
<dbReference type="Proteomes" id="UP000286931">
    <property type="component" value="Unassembled WGS sequence"/>
</dbReference>
<proteinExistence type="inferred from homology"/>
<evidence type="ECO:0000256" key="6">
    <source>
        <dbReference type="ARBA" id="ARBA00022741"/>
    </source>
</evidence>
<evidence type="ECO:0000256" key="2">
    <source>
        <dbReference type="ARBA" id="ARBA00022448"/>
    </source>
</evidence>
<dbReference type="InterPro" id="IPR039421">
    <property type="entry name" value="Type_1_exporter"/>
</dbReference>
<evidence type="ECO:0000256" key="7">
    <source>
        <dbReference type="ARBA" id="ARBA00022840"/>
    </source>
</evidence>
<dbReference type="RefSeq" id="WP_126638124.1">
    <property type="nucleotide sequence ID" value="NZ_BIFH01000019.1"/>
</dbReference>
<dbReference type="GO" id="GO:0016887">
    <property type="term" value="F:ATP hydrolysis activity"/>
    <property type="evidence" value="ECO:0007669"/>
    <property type="project" value="InterPro"/>
</dbReference>
<dbReference type="GO" id="GO:0034040">
    <property type="term" value="F:ATPase-coupled lipid transmembrane transporter activity"/>
    <property type="evidence" value="ECO:0007669"/>
    <property type="project" value="TreeGrafter"/>
</dbReference>
<dbReference type="GO" id="GO:0140359">
    <property type="term" value="F:ABC-type transporter activity"/>
    <property type="evidence" value="ECO:0007669"/>
    <property type="project" value="InterPro"/>
</dbReference>
<sequence length="606" mass="65437">MNGLRRIPHALRLTWAAGRGLTALAVVLTLSYAAVPLATAWLTLAFLNRVVRGGAAQSSILAVALGLAGVGLLAGLAPHVVQYAQRESERRVGLLAQDRLFAVTERFVGLARFEDPAFLDRMRLALQSGGATPGAVVTGTLSVVGSAFTAVGFLGSMFYLSAWMPILVLASGGVALAAELWLAKRRAHMFWRIGPIQRREIFYRGLLTDVRAAKEIRIFGTGSHLRERMRTERGTANAAQNTLDRREVLLQSGAGATTALTAGGALIWAAYAAAAGRITPGEVTLLIAAITGVQTAMVAIARETARTHQQLLLFRHYTDVMACAPDLPVAAAPLPVGELRSGIEFRDVWFRYSSEHPWALRGLNLTIPAGRALAVVGRNGAGKSTLIKLLCRMYDPDQGQILWDGVDLRDLDPVALRTRIGAVFQDYMEYELTALDNIAMGDLTRADRTDRIEAAARKSGAHDFVAALPRGYDTLLSRTFADPRGVGEAGVGVTLSGGQWQRLALARAYLRADCDLLILDEPSSGLDAEAEARIHVDLRRYRRGRTSLLISHRLGAVREADELVVLDDGRIAQRGTHHELMAAGGLYERLFSLQAAGYREPTGEAA</sequence>
<feature type="transmembrane region" description="Helical" evidence="11">
    <location>
        <begin position="59"/>
        <end position="81"/>
    </location>
</feature>
<evidence type="ECO:0000256" key="4">
    <source>
        <dbReference type="ARBA" id="ARBA00022519"/>
    </source>
</evidence>
<dbReference type="SUPFAM" id="SSF52540">
    <property type="entry name" value="P-loop containing nucleoside triphosphate hydrolases"/>
    <property type="match status" value="1"/>
</dbReference>
<keyword evidence="3" id="KW-1003">Cell membrane</keyword>
<feature type="transmembrane region" description="Helical" evidence="11">
    <location>
        <begin position="160"/>
        <end position="182"/>
    </location>
</feature>
<dbReference type="Pfam" id="PF00005">
    <property type="entry name" value="ABC_tran"/>
    <property type="match status" value="1"/>
</dbReference>
<gene>
    <name evidence="14" type="ORF">EHYA_03725</name>
</gene>
<dbReference type="FunFam" id="3.40.50.300:FF:000221">
    <property type="entry name" value="Multidrug ABC transporter ATP-binding protein"/>
    <property type="match status" value="1"/>
</dbReference>
<evidence type="ECO:0000313" key="14">
    <source>
        <dbReference type="EMBL" id="GCD96041.1"/>
    </source>
</evidence>
<name>A0A401YN75_9ACTN</name>
<keyword evidence="9 11" id="KW-0472">Membrane</keyword>
<feature type="domain" description="ABC transporter" evidence="12">
    <location>
        <begin position="343"/>
        <end position="593"/>
    </location>
</feature>
<dbReference type="PROSITE" id="PS50929">
    <property type="entry name" value="ABC_TM1F"/>
    <property type="match status" value="1"/>
</dbReference>
<dbReference type="Gene3D" id="3.40.50.300">
    <property type="entry name" value="P-loop containing nucleotide triphosphate hydrolases"/>
    <property type="match status" value="1"/>
</dbReference>
<evidence type="ECO:0000259" key="12">
    <source>
        <dbReference type="PROSITE" id="PS50893"/>
    </source>
</evidence>
<dbReference type="InterPro" id="IPR003593">
    <property type="entry name" value="AAA+_ATPase"/>
</dbReference>
<feature type="transmembrane region" description="Helical" evidence="11">
    <location>
        <begin position="131"/>
        <end position="154"/>
    </location>
</feature>
<dbReference type="OrthoDB" id="9806127at2"/>
<dbReference type="InterPro" id="IPR017871">
    <property type="entry name" value="ABC_transporter-like_CS"/>
</dbReference>
<dbReference type="PROSITE" id="PS00211">
    <property type="entry name" value="ABC_TRANSPORTER_1"/>
    <property type="match status" value="1"/>
</dbReference>
<comment type="subcellular location">
    <subcellularLocation>
        <location evidence="1">Cell inner membrane</location>
        <topology evidence="1">Multi-pass membrane protein</topology>
    </subcellularLocation>
</comment>
<dbReference type="PANTHER" id="PTHR24221">
    <property type="entry name" value="ATP-BINDING CASSETTE SUB-FAMILY B"/>
    <property type="match status" value="1"/>
</dbReference>
<evidence type="ECO:0000256" key="3">
    <source>
        <dbReference type="ARBA" id="ARBA00022475"/>
    </source>
</evidence>
<dbReference type="GO" id="GO:0005524">
    <property type="term" value="F:ATP binding"/>
    <property type="evidence" value="ECO:0007669"/>
    <property type="project" value="UniProtKB-KW"/>
</dbReference>
<dbReference type="GO" id="GO:0005886">
    <property type="term" value="C:plasma membrane"/>
    <property type="evidence" value="ECO:0007669"/>
    <property type="project" value="UniProtKB-SubCell"/>
</dbReference>
<keyword evidence="6" id="KW-0547">Nucleotide-binding</keyword>
<feature type="transmembrane region" description="Helical" evidence="11">
    <location>
        <begin position="248"/>
        <end position="271"/>
    </location>
</feature>
<feature type="domain" description="ABC transmembrane type-1" evidence="13">
    <location>
        <begin position="23"/>
        <end position="309"/>
    </location>
</feature>
<comment type="similarity">
    <text evidence="10">Belongs to the ABC transporter superfamily. Siderophore-Fe(3+) uptake transporter (SIUT) (TC 3.A.1.21) family.</text>
</comment>
<evidence type="ECO:0000313" key="15">
    <source>
        <dbReference type="Proteomes" id="UP000286931"/>
    </source>
</evidence>
<dbReference type="EMBL" id="BIFH01000019">
    <property type="protein sequence ID" value="GCD96041.1"/>
    <property type="molecule type" value="Genomic_DNA"/>
</dbReference>
<evidence type="ECO:0000256" key="10">
    <source>
        <dbReference type="ARBA" id="ARBA00023455"/>
    </source>
</evidence>
<evidence type="ECO:0000256" key="9">
    <source>
        <dbReference type="ARBA" id="ARBA00023136"/>
    </source>
</evidence>
<dbReference type="Gene3D" id="1.20.1560.10">
    <property type="entry name" value="ABC transporter type 1, transmembrane domain"/>
    <property type="match status" value="1"/>
</dbReference>
<keyword evidence="4" id="KW-0997">Cell inner membrane</keyword>
<dbReference type="InterPro" id="IPR027417">
    <property type="entry name" value="P-loop_NTPase"/>
</dbReference>
<evidence type="ECO:0000259" key="13">
    <source>
        <dbReference type="PROSITE" id="PS50929"/>
    </source>
</evidence>
<dbReference type="SUPFAM" id="SSF90123">
    <property type="entry name" value="ABC transporter transmembrane region"/>
    <property type="match status" value="1"/>
</dbReference>
<evidence type="ECO:0000256" key="5">
    <source>
        <dbReference type="ARBA" id="ARBA00022692"/>
    </source>
</evidence>